<sequence length="305" mass="32479">MGEAGKGIVAIMAACLIWGLAPIYYRLVDVPPMEMLAHRTLWTLLFFGLLLAVQGRFRAVPALIAGPHRLRVWLAAAIVSFNWGFFIWAVKGGYALEASLGYYIFPLVAVVLGVVVLRERLSIGQGLAVALAAAAVGVLTYGLGVAPWVALGLAFSFAPYMLLKKRLDAPAVVSVTAEVALMAPFAIGLLAMQWAGVVQGGAFGRDAGISLLLPVTGLITGGPLILFSWGAKRVRLSTLGLVQYLNPTLQMLSAVVVFAEPFTFWHRIAFGMIWAGLAAYSFESWRQDRAARSAAVSDGASGTVV</sequence>
<dbReference type="SUPFAM" id="SSF103481">
    <property type="entry name" value="Multidrug resistance efflux transporter EmrE"/>
    <property type="match status" value="2"/>
</dbReference>
<dbReference type="Pfam" id="PF00892">
    <property type="entry name" value="EamA"/>
    <property type="match status" value="1"/>
</dbReference>
<feature type="transmembrane region" description="Helical" evidence="8">
    <location>
        <begin position="7"/>
        <end position="28"/>
    </location>
</feature>
<organism evidence="10 11">
    <name type="scientific">Paragemmobacter straminiformis</name>
    <dbReference type="NCBI Taxonomy" id="2045119"/>
    <lineage>
        <taxon>Bacteria</taxon>
        <taxon>Pseudomonadati</taxon>
        <taxon>Pseudomonadota</taxon>
        <taxon>Alphaproteobacteria</taxon>
        <taxon>Rhodobacterales</taxon>
        <taxon>Paracoccaceae</taxon>
        <taxon>Paragemmobacter</taxon>
    </lineage>
</organism>
<dbReference type="PANTHER" id="PTHR22911:SF137">
    <property type="entry name" value="SOLUTE CARRIER FAMILY 35 MEMBER G2-RELATED"/>
    <property type="match status" value="1"/>
</dbReference>
<keyword evidence="3" id="KW-0813">Transport</keyword>
<evidence type="ECO:0000256" key="2">
    <source>
        <dbReference type="ARBA" id="ARBA00007362"/>
    </source>
</evidence>
<gene>
    <name evidence="10" type="primary">rarD</name>
    <name evidence="10" type="ORF">H7F16_10350</name>
</gene>
<evidence type="ECO:0000313" key="10">
    <source>
        <dbReference type="EMBL" id="MBC2835904.1"/>
    </source>
</evidence>
<dbReference type="InterPro" id="IPR037185">
    <property type="entry name" value="EmrE-like"/>
</dbReference>
<dbReference type="PANTHER" id="PTHR22911">
    <property type="entry name" value="ACYL-MALONYL CONDENSING ENZYME-RELATED"/>
    <property type="match status" value="1"/>
</dbReference>
<name>A0A842I9Y0_9RHOB</name>
<protein>
    <submittedName>
        <fullName evidence="10">EamA family transporter RarD</fullName>
    </submittedName>
</protein>
<feature type="transmembrane region" description="Helical" evidence="8">
    <location>
        <begin position="175"/>
        <end position="195"/>
    </location>
</feature>
<keyword evidence="4" id="KW-1003">Cell membrane</keyword>
<comment type="similarity">
    <text evidence="2">Belongs to the EamA transporter family.</text>
</comment>
<dbReference type="EMBL" id="JACLQD010000002">
    <property type="protein sequence ID" value="MBC2835904.1"/>
    <property type="molecule type" value="Genomic_DNA"/>
</dbReference>
<keyword evidence="6 8" id="KW-1133">Transmembrane helix</keyword>
<feature type="transmembrane region" description="Helical" evidence="8">
    <location>
        <begin position="207"/>
        <end position="229"/>
    </location>
</feature>
<feature type="transmembrane region" description="Helical" evidence="8">
    <location>
        <begin position="241"/>
        <end position="258"/>
    </location>
</feature>
<feature type="transmembrane region" description="Helical" evidence="8">
    <location>
        <begin position="122"/>
        <end position="139"/>
    </location>
</feature>
<dbReference type="Proteomes" id="UP000555411">
    <property type="component" value="Unassembled WGS sequence"/>
</dbReference>
<feature type="domain" description="EamA" evidence="9">
    <location>
        <begin position="6"/>
        <end position="140"/>
    </location>
</feature>
<proteinExistence type="inferred from homology"/>
<keyword evidence="7 8" id="KW-0472">Membrane</keyword>
<reference evidence="10 11" key="1">
    <citation type="journal article" date="2017" name="Int. J. Syst. Evol. Microbiol.">
        <title>Gemmobacter straminiformis sp. nov., isolated from an artificial fountain.</title>
        <authorList>
            <person name="Kang J.Y."/>
            <person name="Kim M.J."/>
            <person name="Chun J."/>
            <person name="Son K.P."/>
            <person name="Jahng K.Y."/>
        </authorList>
    </citation>
    <scope>NUCLEOTIDE SEQUENCE [LARGE SCALE GENOMIC DNA]</scope>
    <source>
        <strain evidence="10 11">CAM-8</strain>
    </source>
</reference>
<evidence type="ECO:0000256" key="5">
    <source>
        <dbReference type="ARBA" id="ARBA00022692"/>
    </source>
</evidence>
<feature type="transmembrane region" description="Helical" evidence="8">
    <location>
        <begin position="145"/>
        <end position="163"/>
    </location>
</feature>
<feature type="transmembrane region" description="Helical" evidence="8">
    <location>
        <begin position="40"/>
        <end position="58"/>
    </location>
</feature>
<comment type="caution">
    <text evidence="10">The sequence shown here is derived from an EMBL/GenBank/DDBJ whole genome shotgun (WGS) entry which is preliminary data.</text>
</comment>
<dbReference type="GO" id="GO:0005886">
    <property type="term" value="C:plasma membrane"/>
    <property type="evidence" value="ECO:0007669"/>
    <property type="project" value="UniProtKB-SubCell"/>
</dbReference>
<feature type="transmembrane region" description="Helical" evidence="8">
    <location>
        <begin position="264"/>
        <end position="282"/>
    </location>
</feature>
<evidence type="ECO:0000256" key="3">
    <source>
        <dbReference type="ARBA" id="ARBA00022448"/>
    </source>
</evidence>
<feature type="transmembrane region" description="Helical" evidence="8">
    <location>
        <begin position="100"/>
        <end position="117"/>
    </location>
</feature>
<evidence type="ECO:0000256" key="6">
    <source>
        <dbReference type="ARBA" id="ARBA00022989"/>
    </source>
</evidence>
<dbReference type="NCBIfam" id="TIGR00688">
    <property type="entry name" value="rarD"/>
    <property type="match status" value="1"/>
</dbReference>
<evidence type="ECO:0000256" key="7">
    <source>
        <dbReference type="ARBA" id="ARBA00023136"/>
    </source>
</evidence>
<dbReference type="InterPro" id="IPR000620">
    <property type="entry name" value="EamA_dom"/>
</dbReference>
<dbReference type="InterPro" id="IPR004626">
    <property type="entry name" value="RarD"/>
</dbReference>
<comment type="subcellular location">
    <subcellularLocation>
        <location evidence="1">Cell membrane</location>
        <topology evidence="1">Multi-pass membrane protein</topology>
    </subcellularLocation>
</comment>
<evidence type="ECO:0000256" key="8">
    <source>
        <dbReference type="SAM" id="Phobius"/>
    </source>
</evidence>
<keyword evidence="11" id="KW-1185">Reference proteome</keyword>
<keyword evidence="5 8" id="KW-0812">Transmembrane</keyword>
<evidence type="ECO:0000313" key="11">
    <source>
        <dbReference type="Proteomes" id="UP000555411"/>
    </source>
</evidence>
<dbReference type="AlphaFoldDB" id="A0A842I9Y0"/>
<feature type="transmembrane region" description="Helical" evidence="8">
    <location>
        <begin position="70"/>
        <end position="88"/>
    </location>
</feature>
<evidence type="ECO:0000259" key="9">
    <source>
        <dbReference type="Pfam" id="PF00892"/>
    </source>
</evidence>
<evidence type="ECO:0000256" key="1">
    <source>
        <dbReference type="ARBA" id="ARBA00004651"/>
    </source>
</evidence>
<accession>A0A842I9Y0</accession>
<evidence type="ECO:0000256" key="4">
    <source>
        <dbReference type="ARBA" id="ARBA00022475"/>
    </source>
</evidence>